<dbReference type="AlphaFoldDB" id="A0A0E9U682"/>
<dbReference type="EMBL" id="GBXM01047251">
    <property type="protein sequence ID" value="JAH61326.1"/>
    <property type="molecule type" value="Transcribed_RNA"/>
</dbReference>
<proteinExistence type="predicted"/>
<protein>
    <submittedName>
        <fullName evidence="1">Uncharacterized protein</fullName>
    </submittedName>
</protein>
<sequence>MCDGGGVVCVCVCVWWWGCTRH</sequence>
<name>A0A0E9U682_ANGAN</name>
<reference evidence="1" key="2">
    <citation type="journal article" date="2015" name="Fish Shellfish Immunol.">
        <title>Early steps in the European eel (Anguilla anguilla)-Vibrio vulnificus interaction in the gills: Role of the RtxA13 toxin.</title>
        <authorList>
            <person name="Callol A."/>
            <person name="Pajuelo D."/>
            <person name="Ebbesson L."/>
            <person name="Teles M."/>
            <person name="MacKenzie S."/>
            <person name="Amaro C."/>
        </authorList>
    </citation>
    <scope>NUCLEOTIDE SEQUENCE</scope>
</reference>
<organism evidence="1">
    <name type="scientific">Anguilla anguilla</name>
    <name type="common">European freshwater eel</name>
    <name type="synonym">Muraena anguilla</name>
    <dbReference type="NCBI Taxonomy" id="7936"/>
    <lineage>
        <taxon>Eukaryota</taxon>
        <taxon>Metazoa</taxon>
        <taxon>Chordata</taxon>
        <taxon>Craniata</taxon>
        <taxon>Vertebrata</taxon>
        <taxon>Euteleostomi</taxon>
        <taxon>Actinopterygii</taxon>
        <taxon>Neopterygii</taxon>
        <taxon>Teleostei</taxon>
        <taxon>Anguilliformes</taxon>
        <taxon>Anguillidae</taxon>
        <taxon>Anguilla</taxon>
    </lineage>
</organism>
<reference evidence="1" key="1">
    <citation type="submission" date="2014-11" db="EMBL/GenBank/DDBJ databases">
        <authorList>
            <person name="Amaro Gonzalez C."/>
        </authorList>
    </citation>
    <scope>NUCLEOTIDE SEQUENCE</scope>
</reference>
<evidence type="ECO:0000313" key="1">
    <source>
        <dbReference type="EMBL" id="JAH61326.1"/>
    </source>
</evidence>
<accession>A0A0E9U682</accession>